<evidence type="ECO:0000313" key="8">
    <source>
        <dbReference type="Proteomes" id="UP000564644"/>
    </source>
</evidence>
<dbReference type="Gene3D" id="1.10.10.60">
    <property type="entry name" value="Homeodomain-like"/>
    <property type="match status" value="2"/>
</dbReference>
<keyword evidence="3" id="KW-0804">Transcription</keyword>
<feature type="domain" description="Response regulatory" evidence="6">
    <location>
        <begin position="3"/>
        <end position="120"/>
    </location>
</feature>
<accession>A0A7X0SPR7</accession>
<dbReference type="PROSITE" id="PS50110">
    <property type="entry name" value="RESPONSE_REGULATORY"/>
    <property type="match status" value="1"/>
</dbReference>
<dbReference type="CDD" id="cd17536">
    <property type="entry name" value="REC_YesN-like"/>
    <property type="match status" value="1"/>
</dbReference>
<dbReference type="GO" id="GO:0043565">
    <property type="term" value="F:sequence-specific DNA binding"/>
    <property type="evidence" value="ECO:0007669"/>
    <property type="project" value="InterPro"/>
</dbReference>
<dbReference type="InterPro" id="IPR018060">
    <property type="entry name" value="HTH_AraC"/>
</dbReference>
<evidence type="ECO:0000256" key="3">
    <source>
        <dbReference type="ARBA" id="ARBA00023163"/>
    </source>
</evidence>
<dbReference type="InterPro" id="IPR011006">
    <property type="entry name" value="CheY-like_superfamily"/>
</dbReference>
<keyword evidence="8" id="KW-1185">Reference proteome</keyword>
<keyword evidence="2" id="KW-0238">DNA-binding</keyword>
<evidence type="ECO:0000256" key="1">
    <source>
        <dbReference type="ARBA" id="ARBA00023015"/>
    </source>
</evidence>
<evidence type="ECO:0000256" key="2">
    <source>
        <dbReference type="ARBA" id="ARBA00023125"/>
    </source>
</evidence>
<dbReference type="PROSITE" id="PS01124">
    <property type="entry name" value="HTH_ARAC_FAMILY_2"/>
    <property type="match status" value="1"/>
</dbReference>
<evidence type="ECO:0000259" key="6">
    <source>
        <dbReference type="PROSITE" id="PS50110"/>
    </source>
</evidence>
<dbReference type="PANTHER" id="PTHR43280:SF28">
    <property type="entry name" value="HTH-TYPE TRANSCRIPTIONAL ACTIVATOR RHAS"/>
    <property type="match status" value="1"/>
</dbReference>
<dbReference type="InterPro" id="IPR018062">
    <property type="entry name" value="HTH_AraC-typ_CS"/>
</dbReference>
<evidence type="ECO:0000259" key="5">
    <source>
        <dbReference type="PROSITE" id="PS01124"/>
    </source>
</evidence>
<dbReference type="SUPFAM" id="SSF46689">
    <property type="entry name" value="Homeodomain-like"/>
    <property type="match status" value="2"/>
</dbReference>
<evidence type="ECO:0000313" key="7">
    <source>
        <dbReference type="EMBL" id="MBB6733751.1"/>
    </source>
</evidence>
<dbReference type="InterPro" id="IPR009057">
    <property type="entry name" value="Homeodomain-like_sf"/>
</dbReference>
<dbReference type="EMBL" id="JACJVO010000030">
    <property type="protein sequence ID" value="MBB6733751.1"/>
    <property type="molecule type" value="Genomic_DNA"/>
</dbReference>
<gene>
    <name evidence="7" type="ORF">H7C18_22770</name>
</gene>
<dbReference type="Gene3D" id="3.40.50.2300">
    <property type="match status" value="1"/>
</dbReference>
<name>A0A7X0SPR7_9BACL</name>
<dbReference type="PANTHER" id="PTHR43280">
    <property type="entry name" value="ARAC-FAMILY TRANSCRIPTIONAL REGULATOR"/>
    <property type="match status" value="1"/>
</dbReference>
<feature type="domain" description="HTH araC/xylS-type" evidence="5">
    <location>
        <begin position="245"/>
        <end position="343"/>
    </location>
</feature>
<keyword evidence="1" id="KW-0805">Transcription regulation</keyword>
<dbReference type="AlphaFoldDB" id="A0A7X0SPR7"/>
<protein>
    <submittedName>
        <fullName evidence="7">Response regulator</fullName>
    </submittedName>
</protein>
<dbReference type="InterPro" id="IPR001789">
    <property type="entry name" value="Sig_transdc_resp-reg_receiver"/>
</dbReference>
<dbReference type="PROSITE" id="PS00041">
    <property type="entry name" value="HTH_ARAC_FAMILY_1"/>
    <property type="match status" value="1"/>
</dbReference>
<sequence length="350" mass="40499">MIKVLVVDDDYLVRRGFISMMPWKDHGLEVVGEAGNGRKALEFLQERPVDLVVTDLAMPVMTGIELMRQAKERFPDVHAVVLTFHQDFDLIQEALRLGALDYITKVELEDERMDDVLRRISRRLREAIAAKALRSEAAEEAVSMRKLQEVGERWAAPDWVTSDCAFREALEETARLRLSAAQTERLFYVAAERWKRLYGSRSVLESPPGGREWSEWERWLACVRADVRSFIDPQPYSAEVKASILRAVDYIKHGMQGELLLPEVAKRVHMSRSYFSRCFRDIVGKTFNEYVREVRVEHAKVLLRQTNKTIGWVATQSGYPNEKYFCKVFRELTGVLPSEYRKREKPVASL</sequence>
<dbReference type="GO" id="GO:0000160">
    <property type="term" value="P:phosphorelay signal transduction system"/>
    <property type="evidence" value="ECO:0007669"/>
    <property type="project" value="InterPro"/>
</dbReference>
<dbReference type="Proteomes" id="UP000564644">
    <property type="component" value="Unassembled WGS sequence"/>
</dbReference>
<dbReference type="Pfam" id="PF00072">
    <property type="entry name" value="Response_reg"/>
    <property type="match status" value="1"/>
</dbReference>
<dbReference type="SMART" id="SM00448">
    <property type="entry name" value="REC"/>
    <property type="match status" value="1"/>
</dbReference>
<dbReference type="Pfam" id="PF12833">
    <property type="entry name" value="HTH_18"/>
    <property type="match status" value="1"/>
</dbReference>
<dbReference type="GO" id="GO:0003700">
    <property type="term" value="F:DNA-binding transcription factor activity"/>
    <property type="evidence" value="ECO:0007669"/>
    <property type="project" value="InterPro"/>
</dbReference>
<dbReference type="SUPFAM" id="SSF52172">
    <property type="entry name" value="CheY-like"/>
    <property type="match status" value="1"/>
</dbReference>
<organism evidence="7 8">
    <name type="scientific">Cohnella zeiphila</name>
    <dbReference type="NCBI Taxonomy" id="2761120"/>
    <lineage>
        <taxon>Bacteria</taxon>
        <taxon>Bacillati</taxon>
        <taxon>Bacillota</taxon>
        <taxon>Bacilli</taxon>
        <taxon>Bacillales</taxon>
        <taxon>Paenibacillaceae</taxon>
        <taxon>Cohnella</taxon>
    </lineage>
</organism>
<reference evidence="7 8" key="1">
    <citation type="submission" date="2020-08" db="EMBL/GenBank/DDBJ databases">
        <title>Cohnella phylogeny.</title>
        <authorList>
            <person name="Dunlap C."/>
        </authorList>
    </citation>
    <scope>NUCLEOTIDE SEQUENCE [LARGE SCALE GENOMIC DNA]</scope>
    <source>
        <strain evidence="7 8">CBP 2801</strain>
    </source>
</reference>
<keyword evidence="4" id="KW-0597">Phosphoprotein</keyword>
<proteinExistence type="predicted"/>
<feature type="modified residue" description="4-aspartylphosphate" evidence="4">
    <location>
        <position position="55"/>
    </location>
</feature>
<evidence type="ECO:0000256" key="4">
    <source>
        <dbReference type="PROSITE-ProRule" id="PRU00169"/>
    </source>
</evidence>
<dbReference type="SMART" id="SM00342">
    <property type="entry name" value="HTH_ARAC"/>
    <property type="match status" value="1"/>
</dbReference>
<comment type="caution">
    <text evidence="7">The sequence shown here is derived from an EMBL/GenBank/DDBJ whole genome shotgun (WGS) entry which is preliminary data.</text>
</comment>